<sequence length="706" mass="78479">MDLTLPIYTSLRNAAIYASQFIPLARKAKDYKAGTSISLLNPHEAIYTPLSRNQVRFIEILPSGTEEAPVRCLLKAVELGPDVRYAALSYVWGDPEVTRDIIVNGVVLPVTVNLESALRQFSKTGFPGNGETGLITQLWVDAISINQQDTQERNHQVTMMASIYRNATSVLSWLGAPDENHHDLALRTMNKVMYSIYSTLGKHPISSADLPEVVRVGFEWMVANLGPYPHDSTRRQNVQWQALKDLSQNQYWSRMWILQEIALARDTSAHWFICGAESICATVFRGFQGFLSACSEPKCSKPRVNNANEALILSFLSDSRFSGLLYIGIAWSFRSKLESGERSLVYNISRLAFQTSVTDPRDFVYAIISLMPNTIQPDYSKSVKDVYLDAVLSDGITRCILPCLKFSGYGYGYINNNSVPSWLPDFSKLGTSVILEADSDRSFLHNIELEPPEITQPSTLRIQGVTFSRVKLVKPLQYRDTEDYSDPKYLQRLCIEYLADFTDLYSYESGEDRLSWARINRPLRTLMDVLSCELEDGQVVTAGAQNTSLPGHLVFFLVSLMTGNPFTEEEKKTAMGRLGVPLEMSLHVFLATALIGVDPEEFCAGLKGVSIPIGQKVGLDHAAMASRAGCRTLFQTDKGELGIGPPNLQAGDIVCALDKCTFSSLLRKHGSSFQHVGICKVAGLSSMNPADMIEKGEMQVETFEID</sequence>
<accession>A0AAX6MRK2</accession>
<organism evidence="2 3">
    <name type="scientific">Daldinia eschscholtzii</name>
    <dbReference type="NCBI Taxonomy" id="292717"/>
    <lineage>
        <taxon>Eukaryota</taxon>
        <taxon>Fungi</taxon>
        <taxon>Dikarya</taxon>
        <taxon>Ascomycota</taxon>
        <taxon>Pezizomycotina</taxon>
        <taxon>Sordariomycetes</taxon>
        <taxon>Xylariomycetidae</taxon>
        <taxon>Xylariales</taxon>
        <taxon>Hypoxylaceae</taxon>
        <taxon>Daldinia</taxon>
    </lineage>
</organism>
<proteinExistence type="predicted"/>
<dbReference type="AlphaFoldDB" id="A0AAX6MRK2"/>
<feature type="domain" description="Heterokaryon incompatibility" evidence="1">
    <location>
        <begin position="85"/>
        <end position="260"/>
    </location>
</feature>
<name>A0AAX6MRK2_9PEZI</name>
<keyword evidence="3" id="KW-1185">Reference proteome</keyword>
<comment type="caution">
    <text evidence="2">The sequence shown here is derived from an EMBL/GenBank/DDBJ whole genome shotgun (WGS) entry which is preliminary data.</text>
</comment>
<dbReference type="EMBL" id="JBANMG010000004">
    <property type="protein sequence ID" value="KAK6954802.1"/>
    <property type="molecule type" value="Genomic_DNA"/>
</dbReference>
<evidence type="ECO:0000259" key="1">
    <source>
        <dbReference type="Pfam" id="PF06985"/>
    </source>
</evidence>
<dbReference type="PANTHER" id="PTHR24148">
    <property type="entry name" value="ANKYRIN REPEAT DOMAIN-CONTAINING PROTEIN 39 HOMOLOG-RELATED"/>
    <property type="match status" value="1"/>
</dbReference>
<evidence type="ECO:0000313" key="2">
    <source>
        <dbReference type="EMBL" id="KAK6954802.1"/>
    </source>
</evidence>
<gene>
    <name evidence="2" type="ORF">Daesc_004771</name>
</gene>
<reference evidence="2 3" key="1">
    <citation type="journal article" date="2024" name="Front Chem Biol">
        <title>Unveiling the potential of Daldinia eschscholtzii MFLUCC 19-0629 through bioactivity and bioinformatics studies for enhanced sustainable agriculture production.</title>
        <authorList>
            <person name="Brooks S."/>
            <person name="Weaver J.A."/>
            <person name="Klomchit A."/>
            <person name="Alharthi S.A."/>
            <person name="Onlamun T."/>
            <person name="Nurani R."/>
            <person name="Vong T.K."/>
            <person name="Alberti F."/>
            <person name="Greco C."/>
        </authorList>
    </citation>
    <scope>NUCLEOTIDE SEQUENCE [LARGE SCALE GENOMIC DNA]</scope>
    <source>
        <strain evidence="2">MFLUCC 19-0629</strain>
    </source>
</reference>
<dbReference type="Proteomes" id="UP001369815">
    <property type="component" value="Unassembled WGS sequence"/>
</dbReference>
<dbReference type="PANTHER" id="PTHR24148:SF73">
    <property type="entry name" value="HET DOMAIN PROTEIN (AFU_ORTHOLOGUE AFUA_8G01020)"/>
    <property type="match status" value="1"/>
</dbReference>
<protein>
    <recommendedName>
        <fullName evidence="1">Heterokaryon incompatibility domain-containing protein</fullName>
    </recommendedName>
</protein>
<evidence type="ECO:0000313" key="3">
    <source>
        <dbReference type="Proteomes" id="UP001369815"/>
    </source>
</evidence>
<dbReference type="Pfam" id="PF06985">
    <property type="entry name" value="HET"/>
    <property type="match status" value="1"/>
</dbReference>
<dbReference type="InterPro" id="IPR052895">
    <property type="entry name" value="HetReg/Transcr_Mod"/>
</dbReference>
<dbReference type="InterPro" id="IPR010730">
    <property type="entry name" value="HET"/>
</dbReference>